<dbReference type="Proteomes" id="UP000054383">
    <property type="component" value="Unassembled WGS sequence"/>
</dbReference>
<feature type="compositionally biased region" description="Pro residues" evidence="2">
    <location>
        <begin position="7"/>
        <end position="24"/>
    </location>
</feature>
<feature type="compositionally biased region" description="Basic and acidic residues" evidence="2">
    <location>
        <begin position="589"/>
        <end position="598"/>
    </location>
</feature>
<feature type="region of interest" description="Disordered" evidence="2">
    <location>
        <begin position="679"/>
        <end position="701"/>
    </location>
</feature>
<keyword evidence="4" id="KW-1185">Reference proteome</keyword>
<feature type="compositionally biased region" description="Low complexity" evidence="2">
    <location>
        <begin position="561"/>
        <end position="577"/>
    </location>
</feature>
<feature type="compositionally biased region" description="Low complexity" evidence="2">
    <location>
        <begin position="383"/>
        <end position="394"/>
    </location>
</feature>
<proteinExistence type="predicted"/>
<evidence type="ECO:0000256" key="1">
    <source>
        <dbReference type="SAM" id="Coils"/>
    </source>
</evidence>
<dbReference type="OMA" id="ILSNAWH"/>
<dbReference type="AlphaFoldDB" id="A0A0U1M3R5"/>
<feature type="compositionally biased region" description="Basic and acidic residues" evidence="2">
    <location>
        <begin position="65"/>
        <end position="76"/>
    </location>
</feature>
<feature type="region of interest" description="Disordered" evidence="2">
    <location>
        <begin position="734"/>
        <end position="775"/>
    </location>
</feature>
<feature type="coiled-coil region" evidence="1">
    <location>
        <begin position="210"/>
        <end position="304"/>
    </location>
</feature>
<feature type="compositionally biased region" description="Low complexity" evidence="2">
    <location>
        <begin position="434"/>
        <end position="448"/>
    </location>
</feature>
<feature type="region of interest" description="Disordered" evidence="2">
    <location>
        <begin position="517"/>
        <end position="548"/>
    </location>
</feature>
<feature type="region of interest" description="Disordered" evidence="2">
    <location>
        <begin position="561"/>
        <end position="598"/>
    </location>
</feature>
<name>A0A0U1M3R5_TALIS</name>
<feature type="compositionally biased region" description="Basic residues" evidence="2">
    <location>
        <begin position="30"/>
        <end position="52"/>
    </location>
</feature>
<feature type="compositionally biased region" description="Polar residues" evidence="2">
    <location>
        <begin position="78"/>
        <end position="87"/>
    </location>
</feature>
<sequence length="796" mass="88931">MDFRRYSPPPSSPPGSQPSSPPASDPFRLQTRRLQLRNARFRGAHISPRKTARLSSWGSLSTGSIDKENKENKDEETNCQTKNQTGSVRRRVSILQELHDSSSQRGRTRSRRSSVSHLFDDDLSLPSTNLHYKSRHSSPASIFEDHDPDLYRDRGSPLSLNAKRKSRDNAAAASYSADKYIEHLETQLAAVQSRLSPMQASTSQSQVSRLRSLSAEIKVLRQELSAWEDKFDTRVGEEVSLRTELETKLKTKIVFLEGQLEESAYRIKELECERDLQAQKLRNVESLRSTNRGLERRVDVLTELLAQSPTRREPQTPEFSPTRSLGPRLARPRSMLPSVPALTDVLHQPPVAPGHRTQDGETENSPGPDTPDLIPDDSSTMASSSFVSKSQRSSTLSQISSISSQWTVPLPFSSELQGRTPSRPRNMRRFPSGTCTLKPLILPTTTTPNPEPVRRGSQQFDDSALMFSPTSDPDYSPSGIITHGTCLAQEETLAALEGRTSYYQTFDEAMLGDNDDDFNMARTRRSDSGASRYSRLSMNQTSRPCSSYSAMSNAIDDDLCSSPSQNRFSSQSSSRLSMTTTPVGRRRSRGCDRTPKAFDKTHHLSKVHEEEPARHGDTNNLQMENVLHEVKTALGALAHRMFARVWHGSMMRAGKFSWWILTILLGPQRRDEWLKASSLRKRAPQPQPQPQPVVSKKKNNNSNGIGHTLSLWAKFSVTLAVAVVLAIRHGPGALLSDEPPANEHDDNNENNNKTHPDDINSPKDPATTTTITTTTTINPRPVLWTRPLTIEDFLTT</sequence>
<feature type="compositionally biased region" description="Basic and acidic residues" evidence="2">
    <location>
        <begin position="143"/>
        <end position="155"/>
    </location>
</feature>
<dbReference type="EMBL" id="CVMT01000007">
    <property type="protein sequence ID" value="CRG90238.1"/>
    <property type="molecule type" value="Genomic_DNA"/>
</dbReference>
<protein>
    <submittedName>
        <fullName evidence="3">Uncharacterized protein</fullName>
    </submittedName>
</protein>
<feature type="region of interest" description="Disordered" evidence="2">
    <location>
        <begin position="412"/>
        <end position="457"/>
    </location>
</feature>
<organism evidence="3 4">
    <name type="scientific">Talaromyces islandicus</name>
    <name type="common">Penicillium islandicum</name>
    <dbReference type="NCBI Taxonomy" id="28573"/>
    <lineage>
        <taxon>Eukaryota</taxon>
        <taxon>Fungi</taxon>
        <taxon>Dikarya</taxon>
        <taxon>Ascomycota</taxon>
        <taxon>Pezizomycotina</taxon>
        <taxon>Eurotiomycetes</taxon>
        <taxon>Eurotiomycetidae</taxon>
        <taxon>Eurotiales</taxon>
        <taxon>Trichocomaceae</taxon>
        <taxon>Talaromyces</taxon>
        <taxon>Talaromyces sect. Islandici</taxon>
    </lineage>
</organism>
<reference evidence="3 4" key="1">
    <citation type="submission" date="2015-04" db="EMBL/GenBank/DDBJ databases">
        <authorList>
            <person name="Syromyatnikov M.Y."/>
            <person name="Popov V.N."/>
        </authorList>
    </citation>
    <scope>NUCLEOTIDE SEQUENCE [LARGE SCALE GENOMIC DNA]</scope>
    <source>
        <strain evidence="3">WF-38-12</strain>
    </source>
</reference>
<evidence type="ECO:0000313" key="4">
    <source>
        <dbReference type="Proteomes" id="UP000054383"/>
    </source>
</evidence>
<accession>A0A0U1M3R5</accession>
<feature type="region of interest" description="Disordered" evidence="2">
    <location>
        <begin position="305"/>
        <end position="394"/>
    </location>
</feature>
<evidence type="ECO:0000313" key="3">
    <source>
        <dbReference type="EMBL" id="CRG90238.1"/>
    </source>
</evidence>
<feature type="compositionally biased region" description="Basic and acidic residues" evidence="2">
    <location>
        <begin position="741"/>
        <end position="761"/>
    </location>
</feature>
<feature type="compositionally biased region" description="Polar residues" evidence="2">
    <location>
        <begin position="53"/>
        <end position="64"/>
    </location>
</feature>
<feature type="compositionally biased region" description="Polar residues" evidence="2">
    <location>
        <begin position="528"/>
        <end position="548"/>
    </location>
</feature>
<gene>
    <name evidence="3" type="ORF">PISL3812_07281</name>
</gene>
<feature type="region of interest" description="Disordered" evidence="2">
    <location>
        <begin position="1"/>
        <end position="168"/>
    </location>
</feature>
<dbReference type="OrthoDB" id="5343018at2759"/>
<keyword evidence="1" id="KW-0175">Coiled coil</keyword>
<evidence type="ECO:0000256" key="2">
    <source>
        <dbReference type="SAM" id="MobiDB-lite"/>
    </source>
</evidence>